<feature type="domain" description="Flavodoxin-like" evidence="3">
    <location>
        <begin position="4"/>
        <end position="150"/>
    </location>
</feature>
<dbReference type="PROSITE" id="PS50902">
    <property type="entry name" value="FLAVODOXIN_LIKE"/>
    <property type="match status" value="1"/>
</dbReference>
<evidence type="ECO:0000259" key="3">
    <source>
        <dbReference type="PROSITE" id="PS50902"/>
    </source>
</evidence>
<dbReference type="Proteomes" id="UP001195941">
    <property type="component" value="Unassembled WGS sequence"/>
</dbReference>
<sequence>MTLIAIAYFTGNGHTRRLAEVIAGAATEAGCTTSLVDVEKMTAVEWQELDDADAILFGTPTYMGSAATEFKRFMDDTSDRWSDQVWTDKIAAGFTVATFLGGDKLSTLIQLSVFAAQHGMVWIGQDQIGAPVHKDKPGINEGGAWLGLAATSSRDKSMMVQPGDLETARLFGRRIARAVRRWSA</sequence>
<accession>A0ABS5HRH7</accession>
<proteinExistence type="predicted"/>
<protein>
    <submittedName>
        <fullName evidence="4">Flavodoxin family protein</fullName>
    </submittedName>
</protein>
<keyword evidence="2" id="KW-0288">FMN</keyword>
<gene>
    <name evidence="4" type="ORF">IT775_08445</name>
</gene>
<evidence type="ECO:0000256" key="2">
    <source>
        <dbReference type="ARBA" id="ARBA00022643"/>
    </source>
</evidence>
<dbReference type="Gene3D" id="3.40.50.360">
    <property type="match status" value="1"/>
</dbReference>
<dbReference type="EMBL" id="JADMKU010000005">
    <property type="protein sequence ID" value="MBR9651148.1"/>
    <property type="molecule type" value="Genomic_DNA"/>
</dbReference>
<evidence type="ECO:0000313" key="4">
    <source>
        <dbReference type="EMBL" id="MBR9651148.1"/>
    </source>
</evidence>
<dbReference type="Pfam" id="PF03358">
    <property type="entry name" value="FMN_red"/>
    <property type="match status" value="1"/>
</dbReference>
<keyword evidence="1" id="KW-0285">Flavoprotein</keyword>
<keyword evidence="5" id="KW-1185">Reference proteome</keyword>
<organism evidence="4 5">
    <name type="scientific">Thalassovita aquimarina</name>
    <dbReference type="NCBI Taxonomy" id="2785917"/>
    <lineage>
        <taxon>Bacteria</taxon>
        <taxon>Pseudomonadati</taxon>
        <taxon>Pseudomonadota</taxon>
        <taxon>Alphaproteobacteria</taxon>
        <taxon>Rhodobacterales</taxon>
        <taxon>Roseobacteraceae</taxon>
        <taxon>Thalassovita</taxon>
    </lineage>
</organism>
<name>A0ABS5HRH7_9RHOB</name>
<dbReference type="RefSeq" id="WP_212700654.1">
    <property type="nucleotide sequence ID" value="NZ_JADMKU010000005.1"/>
</dbReference>
<dbReference type="PANTHER" id="PTHR30546:SF23">
    <property type="entry name" value="FLAVOPROTEIN-LIKE PROTEIN YCP4-RELATED"/>
    <property type="match status" value="1"/>
</dbReference>
<evidence type="ECO:0000256" key="1">
    <source>
        <dbReference type="ARBA" id="ARBA00022630"/>
    </source>
</evidence>
<dbReference type="InterPro" id="IPR008254">
    <property type="entry name" value="Flavodoxin/NO_synth"/>
</dbReference>
<dbReference type="SUPFAM" id="SSF52218">
    <property type="entry name" value="Flavoproteins"/>
    <property type="match status" value="1"/>
</dbReference>
<dbReference type="InterPro" id="IPR005025">
    <property type="entry name" value="FMN_Rdtase-like_dom"/>
</dbReference>
<reference evidence="4 5" key="1">
    <citation type="journal article" date="2021" name="Arch. Microbiol.">
        <title>Thalassobius aquimarinus sp. nov., isolated from the Sea of Japan seashore.</title>
        <authorList>
            <person name="Kurilenko V.V."/>
            <person name="Romanenko L.A."/>
            <person name="Chernysheva N.Y."/>
            <person name="Velansky P.V."/>
            <person name="Tekutyeva L.A."/>
            <person name="Isaeva M.P."/>
            <person name="Mikhailov V.V."/>
        </authorList>
    </citation>
    <scope>NUCLEOTIDE SEQUENCE [LARGE SCALE GENOMIC DNA]</scope>
    <source>
        <strain evidence="4 5">KMM 8518</strain>
    </source>
</reference>
<dbReference type="InterPro" id="IPR029039">
    <property type="entry name" value="Flavoprotein-like_sf"/>
</dbReference>
<comment type="caution">
    <text evidence="4">The sequence shown here is derived from an EMBL/GenBank/DDBJ whole genome shotgun (WGS) entry which is preliminary data.</text>
</comment>
<evidence type="ECO:0000313" key="5">
    <source>
        <dbReference type="Proteomes" id="UP001195941"/>
    </source>
</evidence>
<dbReference type="PANTHER" id="PTHR30546">
    <property type="entry name" value="FLAVODOXIN-RELATED PROTEIN WRBA-RELATED"/>
    <property type="match status" value="1"/>
</dbReference>